<feature type="compositionally biased region" description="Low complexity" evidence="1">
    <location>
        <begin position="108"/>
        <end position="126"/>
    </location>
</feature>
<proteinExistence type="predicted"/>
<sequence length="126" mass="14333">MEKYERYRRFKFSKVFDSRMNAVTFDNLYICYNGGDFENVRIVHHRTDNALVIHRYNPTILSSYIGLNSITVNSQVQGEVVLSGVFGEIRIIFSTPEQKLFFLKEIQSDSSSSGSSSSDSGNNSDI</sequence>
<reference evidence="2 3" key="1">
    <citation type="journal article" date="2024" name="BMC Genomics">
        <title>De novo assembly and annotation of Popillia japonica's genome with initial clues to its potential as an invasive pest.</title>
        <authorList>
            <person name="Cucini C."/>
            <person name="Boschi S."/>
            <person name="Funari R."/>
            <person name="Cardaioli E."/>
            <person name="Iannotti N."/>
            <person name="Marturano G."/>
            <person name="Paoli F."/>
            <person name="Bruttini M."/>
            <person name="Carapelli A."/>
            <person name="Frati F."/>
            <person name="Nardi F."/>
        </authorList>
    </citation>
    <scope>NUCLEOTIDE SEQUENCE [LARGE SCALE GENOMIC DNA]</scope>
    <source>
        <strain evidence="2">DMR45628</strain>
    </source>
</reference>
<evidence type="ECO:0000313" key="2">
    <source>
        <dbReference type="EMBL" id="KAK9707837.1"/>
    </source>
</evidence>
<accession>A0AAW1JUQ8</accession>
<comment type="caution">
    <text evidence="2">The sequence shown here is derived from an EMBL/GenBank/DDBJ whole genome shotgun (WGS) entry which is preliminary data.</text>
</comment>
<dbReference type="AlphaFoldDB" id="A0AAW1JUQ8"/>
<keyword evidence="3" id="KW-1185">Reference proteome</keyword>
<dbReference type="EMBL" id="JASPKY010000341">
    <property type="protein sequence ID" value="KAK9707837.1"/>
    <property type="molecule type" value="Genomic_DNA"/>
</dbReference>
<evidence type="ECO:0000256" key="1">
    <source>
        <dbReference type="SAM" id="MobiDB-lite"/>
    </source>
</evidence>
<name>A0AAW1JUQ8_POPJA</name>
<gene>
    <name evidence="2" type="ORF">QE152_g27585</name>
</gene>
<evidence type="ECO:0000313" key="3">
    <source>
        <dbReference type="Proteomes" id="UP001458880"/>
    </source>
</evidence>
<protein>
    <submittedName>
        <fullName evidence="2">Uncharacterized protein</fullName>
    </submittedName>
</protein>
<feature type="region of interest" description="Disordered" evidence="1">
    <location>
        <begin position="107"/>
        <end position="126"/>
    </location>
</feature>
<organism evidence="2 3">
    <name type="scientific">Popillia japonica</name>
    <name type="common">Japanese beetle</name>
    <dbReference type="NCBI Taxonomy" id="7064"/>
    <lineage>
        <taxon>Eukaryota</taxon>
        <taxon>Metazoa</taxon>
        <taxon>Ecdysozoa</taxon>
        <taxon>Arthropoda</taxon>
        <taxon>Hexapoda</taxon>
        <taxon>Insecta</taxon>
        <taxon>Pterygota</taxon>
        <taxon>Neoptera</taxon>
        <taxon>Endopterygota</taxon>
        <taxon>Coleoptera</taxon>
        <taxon>Polyphaga</taxon>
        <taxon>Scarabaeiformia</taxon>
        <taxon>Scarabaeidae</taxon>
        <taxon>Rutelinae</taxon>
        <taxon>Popillia</taxon>
    </lineage>
</organism>
<dbReference type="Proteomes" id="UP001458880">
    <property type="component" value="Unassembled WGS sequence"/>
</dbReference>